<feature type="transmembrane region" description="Helical" evidence="8">
    <location>
        <begin position="17"/>
        <end position="37"/>
    </location>
</feature>
<keyword evidence="3" id="KW-0813">Transport</keyword>
<feature type="transmembrane region" description="Helical" evidence="8">
    <location>
        <begin position="176"/>
        <end position="197"/>
    </location>
</feature>
<keyword evidence="6 8" id="KW-1133">Transmembrane helix</keyword>
<dbReference type="Gene3D" id="3.40.1710.10">
    <property type="entry name" value="abc type-2 transporter like domain"/>
    <property type="match status" value="1"/>
</dbReference>
<dbReference type="InterPro" id="IPR047817">
    <property type="entry name" value="ABC2_TM_bact-type"/>
</dbReference>
<organism evidence="10 11">
    <name type="scientific">Thiomicrorhabdus marina</name>
    <dbReference type="NCBI Taxonomy" id="2818442"/>
    <lineage>
        <taxon>Bacteria</taxon>
        <taxon>Pseudomonadati</taxon>
        <taxon>Pseudomonadota</taxon>
        <taxon>Gammaproteobacteria</taxon>
        <taxon>Thiotrichales</taxon>
        <taxon>Piscirickettsiaceae</taxon>
        <taxon>Thiomicrorhabdus</taxon>
    </lineage>
</organism>
<evidence type="ECO:0000256" key="4">
    <source>
        <dbReference type="ARBA" id="ARBA00022475"/>
    </source>
</evidence>
<name>A0ABS3Q8W6_9GAMM</name>
<evidence type="ECO:0000256" key="3">
    <source>
        <dbReference type="ARBA" id="ARBA00022448"/>
    </source>
</evidence>
<dbReference type="InterPro" id="IPR013525">
    <property type="entry name" value="ABC2_TM"/>
</dbReference>
<evidence type="ECO:0000256" key="2">
    <source>
        <dbReference type="ARBA" id="ARBA00007783"/>
    </source>
</evidence>
<evidence type="ECO:0000256" key="6">
    <source>
        <dbReference type="ARBA" id="ARBA00022989"/>
    </source>
</evidence>
<keyword evidence="4" id="KW-1003">Cell membrane</keyword>
<comment type="similarity">
    <text evidence="2">Belongs to the ABC-2 integral membrane protein family.</text>
</comment>
<keyword evidence="5 8" id="KW-0812">Transmembrane</keyword>
<comment type="caution">
    <text evidence="10">The sequence shown here is derived from an EMBL/GenBank/DDBJ whole genome shotgun (WGS) entry which is preliminary data.</text>
</comment>
<dbReference type="PANTHER" id="PTHR30294:SF29">
    <property type="entry name" value="MULTIDRUG ABC TRANSPORTER PERMEASE YBHS-RELATED"/>
    <property type="match status" value="1"/>
</dbReference>
<evidence type="ECO:0000256" key="5">
    <source>
        <dbReference type="ARBA" id="ARBA00022692"/>
    </source>
</evidence>
<dbReference type="EMBL" id="JAGETV010000032">
    <property type="protein sequence ID" value="MBO1928255.1"/>
    <property type="molecule type" value="Genomic_DNA"/>
</dbReference>
<evidence type="ECO:0000256" key="7">
    <source>
        <dbReference type="ARBA" id="ARBA00023136"/>
    </source>
</evidence>
<dbReference type="RefSeq" id="WP_208150870.1">
    <property type="nucleotide sequence ID" value="NZ_JAGETV010000032.1"/>
</dbReference>
<dbReference type="InterPro" id="IPR051449">
    <property type="entry name" value="ABC-2_transporter_component"/>
</dbReference>
<protein>
    <submittedName>
        <fullName evidence="10">ABC transporter permease</fullName>
    </submittedName>
</protein>
<sequence length="369" mass="40999">MWAILVKEMIQMRRDRVTFAMILTIPIMQLIVFGYAINNDPKHLPTAVQIEDNSSISRTLLSALQNSEYFSFIETANGKTKSDDLIRQGKVSFILTIPAGFSERLIRGEHPQILLEADATDPVATANAIAKFQLIIEHALAQEFKGPLSYLASQESATEVIILPHYNPEGVTAFNIVPGLVGVILTMTMVMITSMAMTREVERGTMENLLAMPVRPYQVMIGKITPYILVGAVQTLIILIASHFLFAVPFIGSLWILSIGVGLFILANLALGFTFSTLAKTQMQAMQLTIFFFLPSILLSGFMFPFHGMPEWAQVIGEGLPLTHFLRIIRGVMLKDTDFNDLAPEFMAIAIFLVVVGTLAIKRYRQTLD</sequence>
<reference evidence="10 11" key="1">
    <citation type="submission" date="2021-03" db="EMBL/GenBank/DDBJ databases">
        <title>Thiomicrorhabdus sp.nov.,novel sulfur-oxidizing bacteria isolated from coastal sediment.</title>
        <authorList>
            <person name="Liu X."/>
        </authorList>
    </citation>
    <scope>NUCLEOTIDE SEQUENCE [LARGE SCALE GENOMIC DNA]</scope>
    <source>
        <strain evidence="10 11">6S2-11</strain>
    </source>
</reference>
<evidence type="ECO:0000313" key="10">
    <source>
        <dbReference type="EMBL" id="MBO1928255.1"/>
    </source>
</evidence>
<comment type="subcellular location">
    <subcellularLocation>
        <location evidence="1">Cell membrane</location>
        <topology evidence="1">Multi-pass membrane protein</topology>
    </subcellularLocation>
</comment>
<dbReference type="Proteomes" id="UP000664835">
    <property type="component" value="Unassembled WGS sequence"/>
</dbReference>
<feature type="transmembrane region" description="Helical" evidence="8">
    <location>
        <begin position="288"/>
        <end position="306"/>
    </location>
</feature>
<keyword evidence="11" id="KW-1185">Reference proteome</keyword>
<feature type="domain" description="ABC transmembrane type-2" evidence="9">
    <location>
        <begin position="138"/>
        <end position="367"/>
    </location>
</feature>
<keyword evidence="7 8" id="KW-0472">Membrane</keyword>
<accession>A0ABS3Q8W6</accession>
<evidence type="ECO:0000256" key="1">
    <source>
        <dbReference type="ARBA" id="ARBA00004651"/>
    </source>
</evidence>
<evidence type="ECO:0000256" key="8">
    <source>
        <dbReference type="SAM" id="Phobius"/>
    </source>
</evidence>
<evidence type="ECO:0000313" key="11">
    <source>
        <dbReference type="Proteomes" id="UP000664835"/>
    </source>
</evidence>
<feature type="transmembrane region" description="Helical" evidence="8">
    <location>
        <begin position="254"/>
        <end position="276"/>
    </location>
</feature>
<feature type="transmembrane region" description="Helical" evidence="8">
    <location>
        <begin position="342"/>
        <end position="361"/>
    </location>
</feature>
<gene>
    <name evidence="10" type="ORF">J3998_11795</name>
</gene>
<feature type="transmembrane region" description="Helical" evidence="8">
    <location>
        <begin position="227"/>
        <end position="248"/>
    </location>
</feature>
<dbReference type="Pfam" id="PF12698">
    <property type="entry name" value="ABC2_membrane_3"/>
    <property type="match status" value="1"/>
</dbReference>
<evidence type="ECO:0000259" key="9">
    <source>
        <dbReference type="PROSITE" id="PS51012"/>
    </source>
</evidence>
<dbReference type="PROSITE" id="PS51012">
    <property type="entry name" value="ABC_TM2"/>
    <property type="match status" value="1"/>
</dbReference>
<proteinExistence type="inferred from homology"/>
<dbReference type="PANTHER" id="PTHR30294">
    <property type="entry name" value="MEMBRANE COMPONENT OF ABC TRANSPORTER YHHJ-RELATED"/>
    <property type="match status" value="1"/>
</dbReference>